<dbReference type="EMBL" id="KN832961">
    <property type="protein sequence ID" value="KIM92472.1"/>
    <property type="molecule type" value="Genomic_DNA"/>
</dbReference>
<feature type="compositionally biased region" description="Polar residues" evidence="1">
    <location>
        <begin position="150"/>
        <end position="161"/>
    </location>
</feature>
<keyword evidence="3" id="KW-1185">Reference proteome</keyword>
<proteinExistence type="predicted"/>
<reference evidence="3" key="2">
    <citation type="submission" date="2015-01" db="EMBL/GenBank/DDBJ databases">
        <title>Evolutionary Origins and Diversification of the Mycorrhizal Mutualists.</title>
        <authorList>
            <consortium name="DOE Joint Genome Institute"/>
            <consortium name="Mycorrhizal Genomics Consortium"/>
            <person name="Kohler A."/>
            <person name="Kuo A."/>
            <person name="Nagy L.G."/>
            <person name="Floudas D."/>
            <person name="Copeland A."/>
            <person name="Barry K.W."/>
            <person name="Cichocki N."/>
            <person name="Veneault-Fourrey C."/>
            <person name="LaButti K."/>
            <person name="Lindquist E.A."/>
            <person name="Lipzen A."/>
            <person name="Lundell T."/>
            <person name="Morin E."/>
            <person name="Murat C."/>
            <person name="Riley R."/>
            <person name="Ohm R."/>
            <person name="Sun H."/>
            <person name="Tunlid A."/>
            <person name="Henrissat B."/>
            <person name="Grigoriev I.V."/>
            <person name="Hibbett D.S."/>
            <person name="Martin F."/>
        </authorList>
    </citation>
    <scope>NUCLEOTIDE SEQUENCE [LARGE SCALE GENOMIC DNA]</scope>
    <source>
        <strain evidence="3">Zn</strain>
    </source>
</reference>
<feature type="region of interest" description="Disordered" evidence="1">
    <location>
        <begin position="61"/>
        <end position="88"/>
    </location>
</feature>
<reference evidence="2 3" key="1">
    <citation type="submission" date="2014-04" db="EMBL/GenBank/DDBJ databases">
        <authorList>
            <consortium name="DOE Joint Genome Institute"/>
            <person name="Kuo A."/>
            <person name="Martino E."/>
            <person name="Perotto S."/>
            <person name="Kohler A."/>
            <person name="Nagy L.G."/>
            <person name="Floudas D."/>
            <person name="Copeland A."/>
            <person name="Barry K.W."/>
            <person name="Cichocki N."/>
            <person name="Veneault-Fourrey C."/>
            <person name="LaButti K."/>
            <person name="Lindquist E.A."/>
            <person name="Lipzen A."/>
            <person name="Lundell T."/>
            <person name="Morin E."/>
            <person name="Murat C."/>
            <person name="Sun H."/>
            <person name="Tunlid A."/>
            <person name="Henrissat B."/>
            <person name="Grigoriev I.V."/>
            <person name="Hibbett D.S."/>
            <person name="Martin F."/>
            <person name="Nordberg H.P."/>
            <person name="Cantor M.N."/>
            <person name="Hua S.X."/>
        </authorList>
    </citation>
    <scope>NUCLEOTIDE SEQUENCE [LARGE SCALE GENOMIC DNA]</scope>
    <source>
        <strain evidence="2 3">Zn</strain>
    </source>
</reference>
<evidence type="ECO:0000313" key="3">
    <source>
        <dbReference type="Proteomes" id="UP000054321"/>
    </source>
</evidence>
<organism evidence="2 3">
    <name type="scientific">Oidiodendron maius (strain Zn)</name>
    <dbReference type="NCBI Taxonomy" id="913774"/>
    <lineage>
        <taxon>Eukaryota</taxon>
        <taxon>Fungi</taxon>
        <taxon>Dikarya</taxon>
        <taxon>Ascomycota</taxon>
        <taxon>Pezizomycotina</taxon>
        <taxon>Leotiomycetes</taxon>
        <taxon>Leotiomycetes incertae sedis</taxon>
        <taxon>Myxotrichaceae</taxon>
        <taxon>Oidiodendron</taxon>
    </lineage>
</organism>
<dbReference type="Proteomes" id="UP000054321">
    <property type="component" value="Unassembled WGS sequence"/>
</dbReference>
<feature type="compositionally biased region" description="Low complexity" evidence="1">
    <location>
        <begin position="115"/>
        <end position="125"/>
    </location>
</feature>
<protein>
    <submittedName>
        <fullName evidence="2">Uncharacterized protein</fullName>
    </submittedName>
</protein>
<feature type="region of interest" description="Disordered" evidence="1">
    <location>
        <begin position="100"/>
        <end position="233"/>
    </location>
</feature>
<evidence type="ECO:0000313" key="2">
    <source>
        <dbReference type="EMBL" id="KIM92472.1"/>
    </source>
</evidence>
<gene>
    <name evidence="2" type="ORF">OIDMADRAFT_185131</name>
</gene>
<dbReference type="HOGENOM" id="CLU_1038641_0_0_1"/>
<evidence type="ECO:0000256" key="1">
    <source>
        <dbReference type="SAM" id="MobiDB-lite"/>
    </source>
</evidence>
<name>A0A0C3CS13_OIDMZ</name>
<feature type="compositionally biased region" description="Polar residues" evidence="1">
    <location>
        <begin position="170"/>
        <end position="192"/>
    </location>
</feature>
<sequence>MEPYEDPRIQQLRQLMADLIRDDPVRGPRIISTVSYEAVWGGLAVRLAPVAVTPGPTPLPGAAAQPVSTPHKAATQLSSTHGAPLQPAIASGGAATAAVAKAGPAAPKGRKRSFSQESVESSDSQTRPGSTRFGADILHEFFSPDPPSKSPTAPVNTPIKTSSRKRPRPSTEQSGVEANTPTKTASATTVGTSLFVEATPSGDDLPTRQIRKPLPTDLPAVQKAPSSGIKGKKVVEKKKSKNLITAAQLDNILSDIASEGTDIPWEKK</sequence>
<dbReference type="AlphaFoldDB" id="A0A0C3CS13"/>
<dbReference type="InParanoid" id="A0A0C3CS13"/>
<accession>A0A0C3CS13</accession>